<name>A0A5J5BHR8_9ASTE</name>
<dbReference type="Gene3D" id="3.40.50.1820">
    <property type="entry name" value="alpha/beta hydrolase"/>
    <property type="match status" value="1"/>
</dbReference>
<protein>
    <recommendedName>
        <fullName evidence="4">AB hydrolase-1 domain-containing protein</fullName>
    </recommendedName>
</protein>
<gene>
    <name evidence="2" type="ORF">F0562_025255</name>
</gene>
<organism evidence="2 3">
    <name type="scientific">Nyssa sinensis</name>
    <dbReference type="NCBI Taxonomy" id="561372"/>
    <lineage>
        <taxon>Eukaryota</taxon>
        <taxon>Viridiplantae</taxon>
        <taxon>Streptophyta</taxon>
        <taxon>Embryophyta</taxon>
        <taxon>Tracheophyta</taxon>
        <taxon>Spermatophyta</taxon>
        <taxon>Magnoliopsida</taxon>
        <taxon>eudicotyledons</taxon>
        <taxon>Gunneridae</taxon>
        <taxon>Pentapetalae</taxon>
        <taxon>asterids</taxon>
        <taxon>Cornales</taxon>
        <taxon>Nyssaceae</taxon>
        <taxon>Nyssa</taxon>
    </lineage>
</organism>
<dbReference type="Proteomes" id="UP000325577">
    <property type="component" value="Linkage Group LG13"/>
</dbReference>
<reference evidence="2 3" key="1">
    <citation type="submission" date="2019-09" db="EMBL/GenBank/DDBJ databases">
        <title>A chromosome-level genome assembly of the Chinese tupelo Nyssa sinensis.</title>
        <authorList>
            <person name="Yang X."/>
            <person name="Kang M."/>
            <person name="Yang Y."/>
            <person name="Xiong H."/>
            <person name="Wang M."/>
            <person name="Zhang Z."/>
            <person name="Wang Z."/>
            <person name="Wu H."/>
            <person name="Ma T."/>
            <person name="Liu J."/>
            <person name="Xi Z."/>
        </authorList>
    </citation>
    <scope>NUCLEOTIDE SEQUENCE [LARGE SCALE GENOMIC DNA]</scope>
    <source>
        <strain evidence="2">J267</strain>
        <tissue evidence="2">Leaf</tissue>
    </source>
</reference>
<feature type="region of interest" description="Disordered" evidence="1">
    <location>
        <begin position="1"/>
        <end position="23"/>
    </location>
</feature>
<keyword evidence="3" id="KW-1185">Reference proteome</keyword>
<proteinExistence type="predicted"/>
<evidence type="ECO:0000256" key="1">
    <source>
        <dbReference type="SAM" id="MobiDB-lite"/>
    </source>
</evidence>
<evidence type="ECO:0008006" key="4">
    <source>
        <dbReference type="Google" id="ProtNLM"/>
    </source>
</evidence>
<accession>A0A5J5BHR8</accession>
<dbReference type="OrthoDB" id="9974421at2759"/>
<sequence>MSRGKMKSSEGESGMEEASKEVSLDSFMGQSLEIWDQIGVQRGSWSDGEATSGEDCGLQNHMEQGEEPLFSTPLAVVPPREKSGEQMILTTVGSRESEVCSKQEVSGSVRLGHKKDKECTVPSKLLLQLTTAFQKGGLCDRDGTFFYKDHLHKSSVPILALAGDQDLICPPEAVYVKLIPENLVTYKVFGEPGGPHYAHYDLVGGCLAAEQVYPCITEFLSRHDMT</sequence>
<dbReference type="EMBL" id="CM018036">
    <property type="protein sequence ID" value="KAA8541292.1"/>
    <property type="molecule type" value="Genomic_DNA"/>
</dbReference>
<dbReference type="SUPFAM" id="SSF53474">
    <property type="entry name" value="alpha/beta-Hydrolases"/>
    <property type="match status" value="1"/>
</dbReference>
<evidence type="ECO:0000313" key="3">
    <source>
        <dbReference type="Proteomes" id="UP000325577"/>
    </source>
</evidence>
<evidence type="ECO:0000313" key="2">
    <source>
        <dbReference type="EMBL" id="KAA8541292.1"/>
    </source>
</evidence>
<dbReference type="InterPro" id="IPR029058">
    <property type="entry name" value="AB_hydrolase_fold"/>
</dbReference>
<dbReference type="AlphaFoldDB" id="A0A5J5BHR8"/>